<dbReference type="GO" id="GO:0005509">
    <property type="term" value="F:calcium ion binding"/>
    <property type="evidence" value="ECO:0007669"/>
    <property type="project" value="UniProtKB-UniRule"/>
</dbReference>
<keyword evidence="3" id="KW-0812">Transmembrane</keyword>
<feature type="domain" description="Cadherin" evidence="11">
    <location>
        <begin position="392"/>
        <end position="492"/>
    </location>
</feature>
<dbReference type="PANTHER" id="PTHR24026:SF51">
    <property type="entry name" value="PROTOCADHERIN-LIKE WING POLARITY PROTEIN STAN"/>
    <property type="match status" value="1"/>
</dbReference>
<dbReference type="PROSITE" id="PS00232">
    <property type="entry name" value="CADHERIN_1"/>
    <property type="match status" value="5"/>
</dbReference>
<dbReference type="InterPro" id="IPR015919">
    <property type="entry name" value="Cadherin-like_sf"/>
</dbReference>
<dbReference type="Pfam" id="PF23592">
    <property type="entry name" value="Cadherin_CELSR2_9th"/>
    <property type="match status" value="1"/>
</dbReference>
<accession>A0A2G9UXF1</accession>
<evidence type="ECO:0000256" key="4">
    <source>
        <dbReference type="ARBA" id="ARBA00022737"/>
    </source>
</evidence>
<dbReference type="SUPFAM" id="SSF49313">
    <property type="entry name" value="Cadherin-like"/>
    <property type="match status" value="8"/>
</dbReference>
<evidence type="ECO:0000256" key="10">
    <source>
        <dbReference type="PROSITE-ProRule" id="PRU00043"/>
    </source>
</evidence>
<keyword evidence="4" id="KW-0677">Repeat</keyword>
<keyword evidence="5 10" id="KW-0106">Calcium</keyword>
<feature type="domain" description="Cadherin" evidence="11">
    <location>
        <begin position="493"/>
        <end position="600"/>
    </location>
</feature>
<feature type="domain" description="Cadherin" evidence="11">
    <location>
        <begin position="189"/>
        <end position="290"/>
    </location>
</feature>
<dbReference type="PROSITE" id="PS50268">
    <property type="entry name" value="CADHERIN_2"/>
    <property type="match status" value="7"/>
</dbReference>
<dbReference type="GO" id="GO:0005886">
    <property type="term" value="C:plasma membrane"/>
    <property type="evidence" value="ECO:0007669"/>
    <property type="project" value="InterPro"/>
</dbReference>
<dbReference type="FunFam" id="2.60.40.60:FF:000080">
    <property type="entry name" value="FAT atypical cadherin 1"/>
    <property type="match status" value="1"/>
</dbReference>
<dbReference type="GO" id="GO:0007423">
    <property type="term" value="P:sensory organ development"/>
    <property type="evidence" value="ECO:0007669"/>
    <property type="project" value="UniProtKB-ARBA"/>
</dbReference>
<dbReference type="Proteomes" id="UP000230423">
    <property type="component" value="Unassembled WGS sequence"/>
</dbReference>
<feature type="domain" description="Cadherin" evidence="11">
    <location>
        <begin position="601"/>
        <end position="708"/>
    </location>
</feature>
<comment type="subcellular location">
    <subcellularLocation>
        <location evidence="1">Membrane</location>
    </subcellularLocation>
</comment>
<organism evidence="12 13">
    <name type="scientific">Teladorsagia circumcincta</name>
    <name type="common">Brown stomach worm</name>
    <name type="synonym">Ostertagia circumcincta</name>
    <dbReference type="NCBI Taxonomy" id="45464"/>
    <lineage>
        <taxon>Eukaryota</taxon>
        <taxon>Metazoa</taxon>
        <taxon>Ecdysozoa</taxon>
        <taxon>Nematoda</taxon>
        <taxon>Chromadorea</taxon>
        <taxon>Rhabditida</taxon>
        <taxon>Rhabditina</taxon>
        <taxon>Rhabditomorpha</taxon>
        <taxon>Strongyloidea</taxon>
        <taxon>Trichostrongylidae</taxon>
        <taxon>Teladorsagia</taxon>
    </lineage>
</organism>
<dbReference type="CDD" id="cd11304">
    <property type="entry name" value="Cadherin_repeat"/>
    <property type="match status" value="5"/>
</dbReference>
<reference evidence="12 13" key="1">
    <citation type="submission" date="2015-09" db="EMBL/GenBank/DDBJ databases">
        <title>Draft genome of the parasitic nematode Teladorsagia circumcincta isolate WARC Sus (inbred).</title>
        <authorList>
            <person name="Mitreva M."/>
        </authorList>
    </citation>
    <scope>NUCLEOTIDE SEQUENCE [LARGE SCALE GENOMIC DNA]</scope>
    <source>
        <strain evidence="12 13">S</strain>
    </source>
</reference>
<feature type="domain" description="Cadherin" evidence="11">
    <location>
        <begin position="291"/>
        <end position="391"/>
    </location>
</feature>
<feature type="domain" description="Cadherin" evidence="11">
    <location>
        <begin position="129"/>
        <end position="184"/>
    </location>
</feature>
<dbReference type="EMBL" id="KZ345202">
    <property type="protein sequence ID" value="PIO74925.1"/>
    <property type="molecule type" value="Genomic_DNA"/>
</dbReference>
<evidence type="ECO:0000259" key="11">
    <source>
        <dbReference type="PROSITE" id="PS50268"/>
    </source>
</evidence>
<evidence type="ECO:0000256" key="1">
    <source>
        <dbReference type="ARBA" id="ARBA00004370"/>
    </source>
</evidence>
<dbReference type="AlphaFoldDB" id="A0A2G9UXF1"/>
<keyword evidence="13" id="KW-1185">Reference proteome</keyword>
<dbReference type="OrthoDB" id="26203at2759"/>
<evidence type="ECO:0000256" key="6">
    <source>
        <dbReference type="ARBA" id="ARBA00022989"/>
    </source>
</evidence>
<feature type="domain" description="Cadherin" evidence="11">
    <location>
        <begin position="39"/>
        <end position="128"/>
    </location>
</feature>
<evidence type="ECO:0000256" key="8">
    <source>
        <dbReference type="ARBA" id="ARBA00023157"/>
    </source>
</evidence>
<dbReference type="InterPro" id="IPR056286">
    <property type="entry name" value="Cadherin_CELSR1-3_9th"/>
</dbReference>
<dbReference type="Pfam" id="PF00028">
    <property type="entry name" value="Cadherin"/>
    <property type="match status" value="6"/>
</dbReference>
<protein>
    <submittedName>
        <fullName evidence="12">Cadherin domain protein</fullName>
    </submittedName>
</protein>
<dbReference type="Gene3D" id="2.60.40.60">
    <property type="entry name" value="Cadherins"/>
    <property type="match status" value="8"/>
</dbReference>
<dbReference type="PRINTS" id="PR00205">
    <property type="entry name" value="CADHERIN"/>
</dbReference>
<keyword evidence="9" id="KW-0325">Glycoprotein</keyword>
<dbReference type="GO" id="GO:0050793">
    <property type="term" value="P:regulation of developmental process"/>
    <property type="evidence" value="ECO:0007669"/>
    <property type="project" value="UniProtKB-ARBA"/>
</dbReference>
<evidence type="ECO:0000256" key="7">
    <source>
        <dbReference type="ARBA" id="ARBA00023136"/>
    </source>
</evidence>
<evidence type="ECO:0000313" key="13">
    <source>
        <dbReference type="Proteomes" id="UP000230423"/>
    </source>
</evidence>
<evidence type="ECO:0000256" key="5">
    <source>
        <dbReference type="ARBA" id="ARBA00022837"/>
    </source>
</evidence>
<dbReference type="GO" id="GO:0007156">
    <property type="term" value="P:homophilic cell adhesion via plasma membrane adhesion molecules"/>
    <property type="evidence" value="ECO:0007669"/>
    <property type="project" value="InterPro"/>
</dbReference>
<dbReference type="GO" id="GO:0051239">
    <property type="term" value="P:regulation of multicellular organismal process"/>
    <property type="evidence" value="ECO:0007669"/>
    <property type="project" value="UniProtKB-ARBA"/>
</dbReference>
<evidence type="ECO:0000256" key="3">
    <source>
        <dbReference type="ARBA" id="ARBA00022692"/>
    </source>
</evidence>
<dbReference type="FunFam" id="2.60.40.60:FF:000020">
    <property type="entry name" value="Dachsous cadherin-related 1b"/>
    <property type="match status" value="3"/>
</dbReference>
<dbReference type="SMART" id="SM00112">
    <property type="entry name" value="CA"/>
    <property type="match status" value="6"/>
</dbReference>
<gene>
    <name evidence="12" type="ORF">TELCIR_03062</name>
</gene>
<evidence type="ECO:0000313" key="12">
    <source>
        <dbReference type="EMBL" id="PIO74925.1"/>
    </source>
</evidence>
<dbReference type="GO" id="GO:0001736">
    <property type="term" value="P:establishment of planar polarity"/>
    <property type="evidence" value="ECO:0007669"/>
    <property type="project" value="UniProtKB-ARBA"/>
</dbReference>
<keyword evidence="8" id="KW-1015">Disulfide bond</keyword>
<keyword evidence="6" id="KW-1133">Transmembrane helix</keyword>
<evidence type="ECO:0000256" key="2">
    <source>
        <dbReference type="ARBA" id="ARBA00022536"/>
    </source>
</evidence>
<name>A0A2G9UXF1_TELCI</name>
<evidence type="ECO:0000256" key="9">
    <source>
        <dbReference type="ARBA" id="ARBA00023180"/>
    </source>
</evidence>
<dbReference type="FunFam" id="2.60.40.60:FF:000029">
    <property type="entry name" value="Cadherin EGF LAG seven-pass G-type receptor 3"/>
    <property type="match status" value="1"/>
</dbReference>
<dbReference type="PANTHER" id="PTHR24026">
    <property type="entry name" value="FAT ATYPICAL CADHERIN-RELATED"/>
    <property type="match status" value="1"/>
</dbReference>
<proteinExistence type="predicted"/>
<keyword evidence="7" id="KW-0472">Membrane</keyword>
<dbReference type="InterPro" id="IPR002126">
    <property type="entry name" value="Cadherin-like_dom"/>
</dbReference>
<sequence>MAHADPATYFEYRTLYFLGSSGVMAKCGPLLSFKTSLIGTTVLSVFARDLDAGANGEVLYSLAEGEGHDLLSINTKSGVIQTAAPLDRETLALIRLDVFATDNGDPPRKSSALVEIGITDVNDNAPIFEQEIYNISVMENTTLPATIARLKATDKDSGVNGKVHYSIVATSQVPITVDYNTGEVAPTFIASQKKIFLEENIAVGDEVGRVYAIDEDSGDNGIIRYSLNGSSDFSIDPESGIIRTTTSLDRERAAQYVLQVTAADQGNPPLSSSTEIMIVVKDVNDNAPEFPKEEYNLTLSEETPRGSQIIVLKAEDKDAEQKIVYRIEHMDREVVALIDLGEQGALLTLSGQLRSTDHLIGLEISATDQGGLQGRCRVNIIVEDVNSPPYFTDQLFVVRIPEDSPIGFHVVTIKAEDSDRGTNAYLTYSIDSREFAIDNKTGLVTLREPLDREERSSYVVAVTVSDGAQPPLNTTTQLEIIVDDVNDNAPEFSTQNYSISIPEDIPVGTSFMQVSAVDLDVGNNGIVDYFLNDTDSSPVYDLFRLDRTSGTLRVNSKLDREQYPFIELRIFARDRGKPPLTSSSLISIALTDVNDNPPRFDQSSYDLYIAENSPVGSTVGTIVATDPDEGENAKIQFRIFGGADAKLFDLEVDEAQPGVVRILTRSEFDYEAKNNKFYLEVQATSGQLSSTVVLRVHVSDVNDNRPILNDFTVLIDRFESEERITQIGIVPAFDPDQNATLEYWMEENQLVAVEKFTGKLILKNQWKRNLDTQFKTCVSGWQSLASLDTWEEQNIFVVGADRLTEGVEVSLVISDRGRIVKSWKVEDLLRSEVRHLERTSLMKIEVIRDESCAREPCPYYQKCRQTLKHVNAFEVYQTDSFMARTLKTLKTFVCECPVGFASKYDL</sequence>
<keyword evidence="2" id="KW-0245">EGF-like domain</keyword>
<dbReference type="GO" id="GO:0007411">
    <property type="term" value="P:axon guidance"/>
    <property type="evidence" value="ECO:0007669"/>
    <property type="project" value="UniProtKB-ARBA"/>
</dbReference>
<dbReference type="InterPro" id="IPR020894">
    <property type="entry name" value="Cadherin_CS"/>
</dbReference>